<evidence type="ECO:0000256" key="4">
    <source>
        <dbReference type="ARBA" id="ARBA00022989"/>
    </source>
</evidence>
<sequence>MDTDNSAELNDPAGTVAPGEGVAGEDCRHEGLPTPRRYLALAGVWLALIVSILDSSIANVALPTIARDLGTSPADSIAIVSAFQLGVVISLLPMSALGEIITYRRVFIGGLCIFTLASVGCVTSHDLTELVVARAIQGIGGAGIMSVNGALARFMHPPRLLGAALGANALIIAAFGALGPTIASVMLALGPWQWLFAINLPVGAVALALAWRTLPESPKADRQLDLLSIVLNIIAFAMLLSGVDLLTRNPSGLWGGAVLIGGVIAAVVLVNRCLSQSRPLVPIDLLRIRLVRLAALTSVSTFTAQTLTQVALPFYLQDGLHFNLVQIGLLMTPWPAGVALAAPLAGRLADRVSVEALIGCGLLVMATGLSSLLWLSPGMELTAIAIRMGVCGIGFGFFQSPNNRALLSSAPMHRSGAAAGLIAISRTTGQILGAMLVAIFFRLFGHVGQSAIGVSALMAVLAALLGFARKSSGSRTVN</sequence>
<feature type="transmembrane region" description="Helical" evidence="7">
    <location>
        <begin position="77"/>
        <end position="94"/>
    </location>
</feature>
<accession>A0A5B0GL64</accession>
<comment type="subcellular location">
    <subcellularLocation>
        <location evidence="1">Membrane</location>
        <topology evidence="1">Multi-pass membrane protein</topology>
    </subcellularLocation>
</comment>
<dbReference type="Proteomes" id="UP000325273">
    <property type="component" value="Unassembled WGS sequence"/>
</dbReference>
<reference evidence="9 10" key="1">
    <citation type="submission" date="2019-08" db="EMBL/GenBank/DDBJ databases">
        <title>Paraburkholderia sp. DCY113.</title>
        <authorList>
            <person name="Kang J."/>
        </authorList>
    </citation>
    <scope>NUCLEOTIDE SEQUENCE [LARGE SCALE GENOMIC DNA]</scope>
    <source>
        <strain evidence="9 10">DCY113</strain>
    </source>
</reference>
<dbReference type="InterPro" id="IPR036259">
    <property type="entry name" value="MFS_trans_sf"/>
</dbReference>
<feature type="transmembrane region" description="Helical" evidence="7">
    <location>
        <begin position="381"/>
        <end position="398"/>
    </location>
</feature>
<feature type="transmembrane region" description="Helical" evidence="7">
    <location>
        <begin position="194"/>
        <end position="214"/>
    </location>
</feature>
<dbReference type="Pfam" id="PF07690">
    <property type="entry name" value="MFS_1"/>
    <property type="match status" value="2"/>
</dbReference>
<feature type="transmembrane region" description="Helical" evidence="7">
    <location>
        <begin position="226"/>
        <end position="246"/>
    </location>
</feature>
<feature type="transmembrane region" description="Helical" evidence="7">
    <location>
        <begin position="163"/>
        <end position="188"/>
    </location>
</feature>
<feature type="domain" description="Major facilitator superfamily (MFS) profile" evidence="8">
    <location>
        <begin position="40"/>
        <end position="474"/>
    </location>
</feature>
<feature type="transmembrane region" description="Helical" evidence="7">
    <location>
        <begin position="356"/>
        <end position="375"/>
    </location>
</feature>
<evidence type="ECO:0000256" key="1">
    <source>
        <dbReference type="ARBA" id="ARBA00004141"/>
    </source>
</evidence>
<evidence type="ECO:0000256" key="2">
    <source>
        <dbReference type="ARBA" id="ARBA00022448"/>
    </source>
</evidence>
<dbReference type="EMBL" id="VTUZ01000036">
    <property type="protein sequence ID" value="KAA1003431.1"/>
    <property type="molecule type" value="Genomic_DNA"/>
</dbReference>
<dbReference type="GO" id="GO:0022857">
    <property type="term" value="F:transmembrane transporter activity"/>
    <property type="evidence" value="ECO:0007669"/>
    <property type="project" value="InterPro"/>
</dbReference>
<dbReference type="GO" id="GO:0016020">
    <property type="term" value="C:membrane"/>
    <property type="evidence" value="ECO:0007669"/>
    <property type="project" value="UniProtKB-SubCell"/>
</dbReference>
<evidence type="ECO:0000256" key="6">
    <source>
        <dbReference type="SAM" id="MobiDB-lite"/>
    </source>
</evidence>
<dbReference type="InterPro" id="IPR020846">
    <property type="entry name" value="MFS_dom"/>
</dbReference>
<dbReference type="Gene3D" id="1.20.1250.20">
    <property type="entry name" value="MFS general substrate transporter like domains"/>
    <property type="match status" value="1"/>
</dbReference>
<gene>
    <name evidence="9" type="ORF">FVF58_36910</name>
</gene>
<feature type="region of interest" description="Disordered" evidence="6">
    <location>
        <begin position="1"/>
        <end position="27"/>
    </location>
</feature>
<dbReference type="PANTHER" id="PTHR42718">
    <property type="entry name" value="MAJOR FACILITATOR SUPERFAMILY MULTIDRUG TRANSPORTER MFSC"/>
    <property type="match status" value="1"/>
</dbReference>
<dbReference type="CDD" id="cd17321">
    <property type="entry name" value="MFS_MMR_MDR_like"/>
    <property type="match status" value="1"/>
</dbReference>
<feature type="transmembrane region" description="Helical" evidence="7">
    <location>
        <begin position="252"/>
        <end position="270"/>
    </location>
</feature>
<dbReference type="InterPro" id="IPR011701">
    <property type="entry name" value="MFS"/>
</dbReference>
<keyword evidence="2" id="KW-0813">Transport</keyword>
<dbReference type="Gene3D" id="1.20.1720.10">
    <property type="entry name" value="Multidrug resistance protein D"/>
    <property type="match status" value="1"/>
</dbReference>
<evidence type="ECO:0000256" key="5">
    <source>
        <dbReference type="ARBA" id="ARBA00023136"/>
    </source>
</evidence>
<keyword evidence="3 7" id="KW-0812">Transmembrane</keyword>
<protein>
    <submittedName>
        <fullName evidence="9">MFS transporter</fullName>
    </submittedName>
</protein>
<dbReference type="PANTHER" id="PTHR42718:SF9">
    <property type="entry name" value="MAJOR FACILITATOR SUPERFAMILY MULTIDRUG TRANSPORTER MFSC"/>
    <property type="match status" value="1"/>
</dbReference>
<keyword evidence="4 7" id="KW-1133">Transmembrane helix</keyword>
<evidence type="ECO:0000313" key="9">
    <source>
        <dbReference type="EMBL" id="KAA1003431.1"/>
    </source>
</evidence>
<organism evidence="9 10">
    <name type="scientific">Paraburkholderia panacisoli</name>
    <dbReference type="NCBI Taxonomy" id="2603818"/>
    <lineage>
        <taxon>Bacteria</taxon>
        <taxon>Pseudomonadati</taxon>
        <taxon>Pseudomonadota</taxon>
        <taxon>Betaproteobacteria</taxon>
        <taxon>Burkholderiales</taxon>
        <taxon>Burkholderiaceae</taxon>
        <taxon>Paraburkholderia</taxon>
    </lineage>
</organism>
<feature type="transmembrane region" description="Helical" evidence="7">
    <location>
        <begin position="106"/>
        <end position="125"/>
    </location>
</feature>
<feature type="transmembrane region" description="Helical" evidence="7">
    <location>
        <begin position="447"/>
        <end position="468"/>
    </location>
</feature>
<comment type="caution">
    <text evidence="9">The sequence shown here is derived from an EMBL/GenBank/DDBJ whole genome shotgun (WGS) entry which is preliminary data.</text>
</comment>
<evidence type="ECO:0000259" key="8">
    <source>
        <dbReference type="PROSITE" id="PS50850"/>
    </source>
</evidence>
<keyword evidence="5 7" id="KW-0472">Membrane</keyword>
<feature type="transmembrane region" description="Helical" evidence="7">
    <location>
        <begin position="38"/>
        <end position="57"/>
    </location>
</feature>
<evidence type="ECO:0000256" key="3">
    <source>
        <dbReference type="ARBA" id="ARBA00022692"/>
    </source>
</evidence>
<dbReference type="PROSITE" id="PS50850">
    <property type="entry name" value="MFS"/>
    <property type="match status" value="1"/>
</dbReference>
<proteinExistence type="predicted"/>
<name>A0A5B0GL64_9BURK</name>
<feature type="transmembrane region" description="Helical" evidence="7">
    <location>
        <begin position="131"/>
        <end position="151"/>
    </location>
</feature>
<evidence type="ECO:0000256" key="7">
    <source>
        <dbReference type="SAM" id="Phobius"/>
    </source>
</evidence>
<feature type="transmembrane region" description="Helical" evidence="7">
    <location>
        <begin position="324"/>
        <end position="344"/>
    </location>
</feature>
<dbReference type="SUPFAM" id="SSF103473">
    <property type="entry name" value="MFS general substrate transporter"/>
    <property type="match status" value="1"/>
</dbReference>
<dbReference type="RefSeq" id="WP_149674640.1">
    <property type="nucleotide sequence ID" value="NZ_VTUZ01000036.1"/>
</dbReference>
<feature type="transmembrane region" description="Helical" evidence="7">
    <location>
        <begin position="290"/>
        <end position="312"/>
    </location>
</feature>
<feature type="transmembrane region" description="Helical" evidence="7">
    <location>
        <begin position="419"/>
        <end position="441"/>
    </location>
</feature>
<keyword evidence="10" id="KW-1185">Reference proteome</keyword>
<dbReference type="AlphaFoldDB" id="A0A5B0GL64"/>
<evidence type="ECO:0000313" key="10">
    <source>
        <dbReference type="Proteomes" id="UP000325273"/>
    </source>
</evidence>